<evidence type="ECO:0000313" key="5">
    <source>
        <dbReference type="Proteomes" id="UP000075714"/>
    </source>
</evidence>
<comment type="caution">
    <text evidence="4">The sequence shown here is derived from an EMBL/GenBank/DDBJ whole genome shotgun (WGS) entry which is preliminary data.</text>
</comment>
<evidence type="ECO:0000256" key="2">
    <source>
        <dbReference type="SAM" id="MobiDB-lite"/>
    </source>
</evidence>
<dbReference type="Gene3D" id="1.10.238.10">
    <property type="entry name" value="EF-hand"/>
    <property type="match status" value="1"/>
</dbReference>
<feature type="domain" description="EF-hand" evidence="3">
    <location>
        <begin position="92"/>
        <end position="127"/>
    </location>
</feature>
<proteinExistence type="predicted"/>
<dbReference type="PROSITE" id="PS00018">
    <property type="entry name" value="EF_HAND_1"/>
    <property type="match status" value="1"/>
</dbReference>
<dbReference type="CDD" id="cd00051">
    <property type="entry name" value="EFh"/>
    <property type="match status" value="1"/>
</dbReference>
<dbReference type="AlphaFoldDB" id="A0A150GXK1"/>
<gene>
    <name evidence="4" type="ORF">GPECTOR_4g609</name>
</gene>
<organism evidence="4 5">
    <name type="scientific">Gonium pectorale</name>
    <name type="common">Green alga</name>
    <dbReference type="NCBI Taxonomy" id="33097"/>
    <lineage>
        <taxon>Eukaryota</taxon>
        <taxon>Viridiplantae</taxon>
        <taxon>Chlorophyta</taxon>
        <taxon>core chlorophytes</taxon>
        <taxon>Chlorophyceae</taxon>
        <taxon>CS clade</taxon>
        <taxon>Chlamydomonadales</taxon>
        <taxon>Volvocaceae</taxon>
        <taxon>Gonium</taxon>
    </lineage>
</organism>
<dbReference type="PROSITE" id="PS50222">
    <property type="entry name" value="EF_HAND_2"/>
    <property type="match status" value="2"/>
</dbReference>
<dbReference type="GO" id="GO:0005509">
    <property type="term" value="F:calcium ion binding"/>
    <property type="evidence" value="ECO:0007669"/>
    <property type="project" value="InterPro"/>
</dbReference>
<dbReference type="InterPro" id="IPR011992">
    <property type="entry name" value="EF-hand-dom_pair"/>
</dbReference>
<dbReference type="SMART" id="SM00054">
    <property type="entry name" value="EFh"/>
    <property type="match status" value="2"/>
</dbReference>
<feature type="domain" description="EF-hand" evidence="3">
    <location>
        <begin position="132"/>
        <end position="167"/>
    </location>
</feature>
<dbReference type="SUPFAM" id="SSF47473">
    <property type="entry name" value="EF-hand"/>
    <property type="match status" value="1"/>
</dbReference>
<feature type="region of interest" description="Disordered" evidence="2">
    <location>
        <begin position="168"/>
        <end position="269"/>
    </location>
</feature>
<dbReference type="Proteomes" id="UP000075714">
    <property type="component" value="Unassembled WGS sequence"/>
</dbReference>
<dbReference type="OrthoDB" id="26525at2759"/>
<evidence type="ECO:0000256" key="1">
    <source>
        <dbReference type="ARBA" id="ARBA00022837"/>
    </source>
</evidence>
<accession>A0A150GXK1</accession>
<sequence length="269" mass="29527">MPKLTLGFKKIRDAYAIVTAPTGKVNWGQFRSLCDKKLWLNQTDTLKEVLTMPEVDDRVPVTHPDLIIIYMVVYLIDARLKRNTIFSPEVRSALDLMEKSFMFFDSSADGCIERKELAMALKSGTRVFGRKASKTLADQLFDQLDWSKDGQITFKEYLVGMERIIIETMGDDDEDDEMECEEDEEEEDGVKEADWEDEGAKPGAADGGEVASPRGAAAGGAAMPTATVAVEPPETQTSKAVGESGDEVTPFTQSGMSAAPPARRPSDDG</sequence>
<feature type="compositionally biased region" description="Acidic residues" evidence="2">
    <location>
        <begin position="169"/>
        <end position="197"/>
    </location>
</feature>
<evidence type="ECO:0000259" key="3">
    <source>
        <dbReference type="PROSITE" id="PS50222"/>
    </source>
</evidence>
<reference evidence="5" key="1">
    <citation type="journal article" date="2016" name="Nat. Commun.">
        <title>The Gonium pectorale genome demonstrates co-option of cell cycle regulation during the evolution of multicellularity.</title>
        <authorList>
            <person name="Hanschen E.R."/>
            <person name="Marriage T.N."/>
            <person name="Ferris P.J."/>
            <person name="Hamaji T."/>
            <person name="Toyoda A."/>
            <person name="Fujiyama A."/>
            <person name="Neme R."/>
            <person name="Noguchi H."/>
            <person name="Minakuchi Y."/>
            <person name="Suzuki M."/>
            <person name="Kawai-Toyooka H."/>
            <person name="Smith D.R."/>
            <person name="Sparks H."/>
            <person name="Anderson J."/>
            <person name="Bakaric R."/>
            <person name="Luria V."/>
            <person name="Karger A."/>
            <person name="Kirschner M.W."/>
            <person name="Durand P.M."/>
            <person name="Michod R.E."/>
            <person name="Nozaki H."/>
            <person name="Olson B.J."/>
        </authorList>
    </citation>
    <scope>NUCLEOTIDE SEQUENCE [LARGE SCALE GENOMIC DNA]</scope>
    <source>
        <strain evidence="5">NIES-2863</strain>
    </source>
</reference>
<dbReference type="EMBL" id="LSYV01000005">
    <property type="protein sequence ID" value="KXZ54544.1"/>
    <property type="molecule type" value="Genomic_DNA"/>
</dbReference>
<dbReference type="STRING" id="33097.A0A150GXK1"/>
<name>A0A150GXK1_GONPE</name>
<keyword evidence="1" id="KW-0106">Calcium</keyword>
<keyword evidence="5" id="KW-1185">Reference proteome</keyword>
<dbReference type="InterPro" id="IPR002048">
    <property type="entry name" value="EF_hand_dom"/>
</dbReference>
<protein>
    <recommendedName>
        <fullName evidence="3">EF-hand domain-containing protein</fullName>
    </recommendedName>
</protein>
<evidence type="ECO:0000313" key="4">
    <source>
        <dbReference type="EMBL" id="KXZ54544.1"/>
    </source>
</evidence>
<dbReference type="InterPro" id="IPR018247">
    <property type="entry name" value="EF_Hand_1_Ca_BS"/>
</dbReference>